<dbReference type="GO" id="GO:0005737">
    <property type="term" value="C:cytoplasm"/>
    <property type="evidence" value="ECO:0007669"/>
    <property type="project" value="UniProtKB-SubCell"/>
</dbReference>
<comment type="function">
    <text evidence="5">Small GTPase required for proper nuclear import of RNA polymerase II (RNAPII). May act at an RNAP assembly step prior to nuclear import.</text>
</comment>
<dbReference type="PANTHER" id="PTHR21231">
    <property type="entry name" value="XPA-BINDING PROTEIN 1-RELATED"/>
    <property type="match status" value="1"/>
</dbReference>
<dbReference type="InterPro" id="IPR004130">
    <property type="entry name" value="Gpn"/>
</dbReference>
<organism evidence="8">
    <name type="scientific">Soboliphyme baturini</name>
    <dbReference type="NCBI Taxonomy" id="241478"/>
    <lineage>
        <taxon>Eukaryota</taxon>
        <taxon>Metazoa</taxon>
        <taxon>Ecdysozoa</taxon>
        <taxon>Nematoda</taxon>
        <taxon>Enoplea</taxon>
        <taxon>Dorylaimia</taxon>
        <taxon>Dioctophymatida</taxon>
        <taxon>Dioctophymatoidea</taxon>
        <taxon>Soboliphymatidae</taxon>
        <taxon>Soboliphyme</taxon>
    </lineage>
</organism>
<evidence type="ECO:0000256" key="4">
    <source>
        <dbReference type="ARBA" id="ARBA00023134"/>
    </source>
</evidence>
<dbReference type="CDD" id="cd17870">
    <property type="entry name" value="GPN1"/>
    <property type="match status" value="1"/>
</dbReference>
<reference evidence="6 7" key="2">
    <citation type="submission" date="2018-11" db="EMBL/GenBank/DDBJ databases">
        <authorList>
            <consortium name="Pathogen Informatics"/>
        </authorList>
    </citation>
    <scope>NUCLEOTIDE SEQUENCE [LARGE SCALE GENOMIC DNA]</scope>
</reference>
<keyword evidence="7" id="KW-1185">Reference proteome</keyword>
<dbReference type="GO" id="GO:0003924">
    <property type="term" value="F:GTPase activity"/>
    <property type="evidence" value="ECO:0007669"/>
    <property type="project" value="InterPro"/>
</dbReference>
<evidence type="ECO:0000256" key="2">
    <source>
        <dbReference type="ARBA" id="ARBA00022741"/>
    </source>
</evidence>
<evidence type="ECO:0000256" key="3">
    <source>
        <dbReference type="ARBA" id="ARBA00022801"/>
    </source>
</evidence>
<dbReference type="GO" id="GO:0005525">
    <property type="term" value="F:GTP binding"/>
    <property type="evidence" value="ECO:0007669"/>
    <property type="project" value="UniProtKB-KW"/>
</dbReference>
<dbReference type="EMBL" id="UZAM01010487">
    <property type="protein sequence ID" value="VDP12540.1"/>
    <property type="molecule type" value="Genomic_DNA"/>
</dbReference>
<evidence type="ECO:0000313" key="8">
    <source>
        <dbReference type="WBParaSite" id="SBAD_0000755101-mRNA-1"/>
    </source>
</evidence>
<evidence type="ECO:0000256" key="1">
    <source>
        <dbReference type="ARBA" id="ARBA00005290"/>
    </source>
</evidence>
<keyword evidence="2 5" id="KW-0547">Nucleotide-binding</keyword>
<dbReference type="WBParaSite" id="SBAD_0000755101-mRNA-1">
    <property type="protein sequence ID" value="SBAD_0000755101-mRNA-1"/>
    <property type="gene ID" value="SBAD_0000755101"/>
</dbReference>
<dbReference type="OrthoDB" id="243313at2759"/>
<evidence type="ECO:0000256" key="5">
    <source>
        <dbReference type="RuleBase" id="RU365059"/>
    </source>
</evidence>
<dbReference type="GO" id="GO:0005634">
    <property type="term" value="C:nucleus"/>
    <property type="evidence" value="ECO:0007669"/>
    <property type="project" value="UniProtKB-SubCell"/>
</dbReference>
<sequence>MAENPEYEDMEQPSSSTVSPINVIVLGMAGSGKTRTVQRMTAWLHQNRSPPYVINLDPAVLEVPYPVNVDIRDTVKYKEVMKQTAKQISSRKLLGLIHVYALLIRYVLFDTPGQIEVVTWSASGTILIETLASLYPTVILYVVDTAKCMNPITFMSSMLYACSISYKMKLPFILVFNKIDIIRADCAIEWMKDFEEFHEALKECSSYSADLAHSLSLALDDYYSVLKVYQGTMLIAILHDGYPIFRRYADAELASRCEQLEQLKLDIKETPST</sequence>
<dbReference type="Proteomes" id="UP000270296">
    <property type="component" value="Unassembled WGS sequence"/>
</dbReference>
<keyword evidence="5" id="KW-0963">Cytoplasm</keyword>
<comment type="subcellular location">
    <subcellularLocation>
        <location evidence="5">Cytoplasm</location>
    </subcellularLocation>
    <subcellularLocation>
        <location evidence="5">Nucleus</location>
    </subcellularLocation>
</comment>
<dbReference type="Gene3D" id="3.40.50.300">
    <property type="entry name" value="P-loop containing nucleotide triphosphate hydrolases"/>
    <property type="match status" value="1"/>
</dbReference>
<proteinExistence type="inferred from homology"/>
<keyword evidence="3 5" id="KW-0378">Hydrolase</keyword>
<dbReference type="Pfam" id="PF03029">
    <property type="entry name" value="ATP_bind_1"/>
    <property type="match status" value="1"/>
</dbReference>
<dbReference type="PRINTS" id="PR00449">
    <property type="entry name" value="RASTRNSFRMNG"/>
</dbReference>
<comment type="similarity">
    <text evidence="1 5">Belongs to the GPN-loop GTPase family.</text>
</comment>
<evidence type="ECO:0000313" key="7">
    <source>
        <dbReference type="Proteomes" id="UP000270296"/>
    </source>
</evidence>
<gene>
    <name evidence="6" type="ORF">SBAD_LOCUS7278</name>
</gene>
<dbReference type="EC" id="3.6.5.-" evidence="5"/>
<dbReference type="AlphaFoldDB" id="A0A183IUI1"/>
<reference evidence="8" key="1">
    <citation type="submission" date="2016-06" db="UniProtKB">
        <authorList>
            <consortium name="WormBaseParasite"/>
        </authorList>
    </citation>
    <scope>IDENTIFICATION</scope>
</reference>
<name>A0A183IUI1_9BILA</name>
<protein>
    <recommendedName>
        <fullName evidence="5">GPN-loop GTPase</fullName>
        <ecNumber evidence="5">3.6.5.-</ecNumber>
    </recommendedName>
</protein>
<comment type="subunit">
    <text evidence="5">Binds to RNA polymerase II.</text>
</comment>
<dbReference type="PANTHER" id="PTHR21231:SF8">
    <property type="entry name" value="GPN-LOOP GTPASE 1"/>
    <property type="match status" value="1"/>
</dbReference>
<evidence type="ECO:0000313" key="6">
    <source>
        <dbReference type="EMBL" id="VDP12540.1"/>
    </source>
</evidence>
<dbReference type="InterPro" id="IPR030230">
    <property type="entry name" value="Gpn1/Npa3/XAB1"/>
</dbReference>
<dbReference type="InterPro" id="IPR027417">
    <property type="entry name" value="P-loop_NTPase"/>
</dbReference>
<accession>A0A183IUI1</accession>
<keyword evidence="4 5" id="KW-0342">GTP-binding</keyword>
<dbReference type="SUPFAM" id="SSF52540">
    <property type="entry name" value="P-loop containing nucleoside triphosphate hydrolases"/>
    <property type="match status" value="1"/>
</dbReference>